<accession>A0ABT1JL54</accession>
<reference evidence="5 6" key="1">
    <citation type="submission" date="2013-07" db="EMBL/GenBank/DDBJ databases">
        <authorList>
            <consortium name="DOE Joint Genome Institute"/>
            <person name="Reeve W."/>
            <person name="Huntemann M."/>
            <person name="Han J."/>
            <person name="Chen A."/>
            <person name="Kyrpides N."/>
            <person name="Mavromatis K."/>
            <person name="Markowitz V."/>
            <person name="Palaniappan K."/>
            <person name="Ivanova N."/>
            <person name="Schaumberg A."/>
            <person name="Pati A."/>
            <person name="Liolios K."/>
            <person name="Nordberg H.P."/>
            <person name="Cantor M.N."/>
            <person name="Hua S.X."/>
            <person name="Woyke T."/>
        </authorList>
    </citation>
    <scope>NUCLEOTIDE SEQUENCE [LARGE SCALE GENOMIC DNA]</scope>
    <source>
        <strain evidence="5 6">DSM 43889</strain>
    </source>
</reference>
<keyword evidence="3" id="KW-0949">S-adenosyl-L-methionine</keyword>
<dbReference type="SUPFAM" id="SSF53335">
    <property type="entry name" value="S-adenosyl-L-methionine-dependent methyltransferases"/>
    <property type="match status" value="1"/>
</dbReference>
<sequence length="256" mass="28664">MACLGRPTGRVARRTYPGVVADTGRLARAWEEQARNWIAWARRPGFDSWWHLRERFMALVPAPGVATLDLGCGEGRISRDLRARGHRVHGVDTSPTLVGAAREADPGGAYVVAEGAALPFADRTFDVVVAHNVLMDVEDLAGTVVEVARVLRPAGRLCVSITHPVVNVTRPASGDPRAPRVMARSYFTRERFEVEQVLDGSRMVWNGWYRPLEDYTRALEDAGLLLEALREPDPDWVTNDRDRQVPWHLWLRARSV</sequence>
<evidence type="ECO:0000256" key="3">
    <source>
        <dbReference type="ARBA" id="ARBA00022691"/>
    </source>
</evidence>
<feature type="domain" description="Methyltransferase type 11" evidence="4">
    <location>
        <begin position="68"/>
        <end position="158"/>
    </location>
</feature>
<dbReference type="InterPro" id="IPR013216">
    <property type="entry name" value="Methyltransf_11"/>
</dbReference>
<dbReference type="CDD" id="cd02440">
    <property type="entry name" value="AdoMet_MTases"/>
    <property type="match status" value="1"/>
</dbReference>
<dbReference type="Gene3D" id="3.40.50.150">
    <property type="entry name" value="Vaccinia Virus protein VP39"/>
    <property type="match status" value="1"/>
</dbReference>
<dbReference type="EMBL" id="AUBJ02000001">
    <property type="protein sequence ID" value="MCP2332893.1"/>
    <property type="molecule type" value="Genomic_DNA"/>
</dbReference>
<gene>
    <name evidence="5" type="ORF">G443_003163</name>
</gene>
<dbReference type="Proteomes" id="UP000791080">
    <property type="component" value="Unassembled WGS sequence"/>
</dbReference>
<proteinExistence type="predicted"/>
<evidence type="ECO:0000313" key="6">
    <source>
        <dbReference type="Proteomes" id="UP000791080"/>
    </source>
</evidence>
<comment type="caution">
    <text evidence="5">The sequence shown here is derived from an EMBL/GenBank/DDBJ whole genome shotgun (WGS) entry which is preliminary data.</text>
</comment>
<protein>
    <submittedName>
        <fullName evidence="5">Pimeloyl-CoA biosynthesis protein BioC</fullName>
    </submittedName>
</protein>
<keyword evidence="2" id="KW-0808">Transferase</keyword>
<keyword evidence="6" id="KW-1185">Reference proteome</keyword>
<evidence type="ECO:0000256" key="2">
    <source>
        <dbReference type="ARBA" id="ARBA00022679"/>
    </source>
</evidence>
<evidence type="ECO:0000313" key="5">
    <source>
        <dbReference type="EMBL" id="MCP2332893.1"/>
    </source>
</evidence>
<organism evidence="5 6">
    <name type="scientific">Actinoalloteichus caeruleus DSM 43889</name>
    <dbReference type="NCBI Taxonomy" id="1120930"/>
    <lineage>
        <taxon>Bacteria</taxon>
        <taxon>Bacillati</taxon>
        <taxon>Actinomycetota</taxon>
        <taxon>Actinomycetes</taxon>
        <taxon>Pseudonocardiales</taxon>
        <taxon>Pseudonocardiaceae</taxon>
        <taxon>Actinoalloteichus</taxon>
        <taxon>Actinoalloteichus cyanogriseus</taxon>
    </lineage>
</organism>
<dbReference type="InterPro" id="IPR029063">
    <property type="entry name" value="SAM-dependent_MTases_sf"/>
</dbReference>
<evidence type="ECO:0000259" key="4">
    <source>
        <dbReference type="Pfam" id="PF08241"/>
    </source>
</evidence>
<reference evidence="5 6" key="2">
    <citation type="submission" date="2022-06" db="EMBL/GenBank/DDBJ databases">
        <title>Genomic Encyclopedia of Type Strains, Phase I: the one thousand microbial genomes (KMG-I) project.</title>
        <authorList>
            <person name="Kyrpides N."/>
        </authorList>
    </citation>
    <scope>NUCLEOTIDE SEQUENCE [LARGE SCALE GENOMIC DNA]</scope>
    <source>
        <strain evidence="5 6">DSM 43889</strain>
    </source>
</reference>
<name>A0ABT1JL54_ACTCY</name>
<dbReference type="Pfam" id="PF08241">
    <property type="entry name" value="Methyltransf_11"/>
    <property type="match status" value="1"/>
</dbReference>
<keyword evidence="1" id="KW-0489">Methyltransferase</keyword>
<dbReference type="PANTHER" id="PTHR43464">
    <property type="entry name" value="METHYLTRANSFERASE"/>
    <property type="match status" value="1"/>
</dbReference>
<dbReference type="PANTHER" id="PTHR43464:SF19">
    <property type="entry name" value="UBIQUINONE BIOSYNTHESIS O-METHYLTRANSFERASE, MITOCHONDRIAL"/>
    <property type="match status" value="1"/>
</dbReference>
<evidence type="ECO:0000256" key="1">
    <source>
        <dbReference type="ARBA" id="ARBA00022603"/>
    </source>
</evidence>